<reference evidence="2 3" key="3">
    <citation type="submission" date="2019-11" db="EMBL/GenBank/DDBJ databases">
        <title>A de novo genome assembly of a pear dwarfing rootstock.</title>
        <authorList>
            <person name="Wang F."/>
            <person name="Wang J."/>
            <person name="Li S."/>
            <person name="Zhang Y."/>
            <person name="Fang M."/>
            <person name="Ma L."/>
            <person name="Zhao Y."/>
            <person name="Jiang S."/>
        </authorList>
    </citation>
    <scope>NUCLEOTIDE SEQUENCE [LARGE SCALE GENOMIC DNA]</scope>
    <source>
        <strain evidence="2">S2</strain>
        <tissue evidence="2">Leaf</tissue>
    </source>
</reference>
<dbReference type="InterPro" id="IPR001164">
    <property type="entry name" value="ArfGAP_dom"/>
</dbReference>
<dbReference type="Proteomes" id="UP000327157">
    <property type="component" value="Chromosome 15"/>
</dbReference>
<protein>
    <recommendedName>
        <fullName evidence="1">Arf-GAP domain-containing protein</fullName>
    </recommendedName>
</protein>
<reference evidence="2 3" key="1">
    <citation type="submission" date="2019-09" db="EMBL/GenBank/DDBJ databases">
        <authorList>
            <person name="Ou C."/>
        </authorList>
    </citation>
    <scope>NUCLEOTIDE SEQUENCE [LARGE SCALE GENOMIC DNA]</scope>
    <source>
        <strain evidence="2">S2</strain>
        <tissue evidence="2">Leaf</tissue>
    </source>
</reference>
<keyword evidence="3" id="KW-1185">Reference proteome</keyword>
<evidence type="ECO:0000259" key="1">
    <source>
        <dbReference type="Pfam" id="PF01412"/>
    </source>
</evidence>
<feature type="domain" description="Arf-GAP" evidence="1">
    <location>
        <begin position="69"/>
        <end position="96"/>
    </location>
</feature>
<sequence length="112" mass="12072">MRKTMNTKKGLKPTLEFVMTKKDITGSGARATLLVFNNKVGFSGKNMDSIQCRTFYKEGEETAGLYWRKRAPRLASANLGIFMCMQCSGIHMSLGPADGNSGGRSGGNDGGN</sequence>
<dbReference type="PANTHER" id="PTHR46419">
    <property type="entry name" value="ADP-RIBOSYLATION FACTOR GTPASE-ACTIVATING PROTEIN AGD5"/>
    <property type="match status" value="1"/>
</dbReference>
<proteinExistence type="predicted"/>
<evidence type="ECO:0000313" key="3">
    <source>
        <dbReference type="Proteomes" id="UP000327157"/>
    </source>
</evidence>
<comment type="caution">
    <text evidence="2">The sequence shown here is derived from an EMBL/GenBank/DDBJ whole genome shotgun (WGS) entry which is preliminary data.</text>
</comment>
<dbReference type="EMBL" id="SMOL01000401">
    <property type="protein sequence ID" value="KAB2618684.1"/>
    <property type="molecule type" value="Genomic_DNA"/>
</dbReference>
<dbReference type="AlphaFoldDB" id="A0A5N5H693"/>
<dbReference type="OrthoDB" id="1262810at2759"/>
<name>A0A5N5H693_9ROSA</name>
<gene>
    <name evidence="2" type="ORF">D8674_014553</name>
</gene>
<dbReference type="PANTHER" id="PTHR46419:SF2">
    <property type="entry name" value="ADP-RIBOSYLATION FACTOR GTPASE-ACTIVATING PROTEIN AGD5"/>
    <property type="match status" value="1"/>
</dbReference>
<evidence type="ECO:0000313" key="2">
    <source>
        <dbReference type="EMBL" id="KAB2618684.1"/>
    </source>
</evidence>
<reference evidence="3" key="2">
    <citation type="submission" date="2019-10" db="EMBL/GenBank/DDBJ databases">
        <title>A de novo genome assembly of a pear dwarfing rootstock.</title>
        <authorList>
            <person name="Wang F."/>
            <person name="Wang J."/>
            <person name="Li S."/>
            <person name="Zhang Y."/>
            <person name="Fang M."/>
            <person name="Ma L."/>
            <person name="Zhao Y."/>
            <person name="Jiang S."/>
        </authorList>
    </citation>
    <scope>NUCLEOTIDE SEQUENCE [LARGE SCALE GENOMIC DNA]</scope>
</reference>
<accession>A0A5N5H693</accession>
<dbReference type="InterPro" id="IPR037278">
    <property type="entry name" value="ARFGAP/RecO"/>
</dbReference>
<organism evidence="2 3">
    <name type="scientific">Pyrus ussuriensis x Pyrus communis</name>
    <dbReference type="NCBI Taxonomy" id="2448454"/>
    <lineage>
        <taxon>Eukaryota</taxon>
        <taxon>Viridiplantae</taxon>
        <taxon>Streptophyta</taxon>
        <taxon>Embryophyta</taxon>
        <taxon>Tracheophyta</taxon>
        <taxon>Spermatophyta</taxon>
        <taxon>Magnoliopsida</taxon>
        <taxon>eudicotyledons</taxon>
        <taxon>Gunneridae</taxon>
        <taxon>Pentapetalae</taxon>
        <taxon>rosids</taxon>
        <taxon>fabids</taxon>
        <taxon>Rosales</taxon>
        <taxon>Rosaceae</taxon>
        <taxon>Amygdaloideae</taxon>
        <taxon>Maleae</taxon>
        <taxon>Pyrus</taxon>
    </lineage>
</organism>
<dbReference type="InterPro" id="IPR038508">
    <property type="entry name" value="ArfGAP_dom_sf"/>
</dbReference>
<dbReference type="SUPFAM" id="SSF57863">
    <property type="entry name" value="ArfGap/RecO-like zinc finger"/>
    <property type="match status" value="1"/>
</dbReference>
<dbReference type="InterPro" id="IPR044520">
    <property type="entry name" value="ARF_GAP_AGD5/15"/>
</dbReference>
<dbReference type="Pfam" id="PF01412">
    <property type="entry name" value="ArfGap"/>
    <property type="match status" value="1"/>
</dbReference>
<dbReference type="Gene3D" id="1.10.220.150">
    <property type="entry name" value="Arf GTPase activating protein"/>
    <property type="match status" value="1"/>
</dbReference>
<dbReference type="GO" id="GO:0005096">
    <property type="term" value="F:GTPase activator activity"/>
    <property type="evidence" value="ECO:0007669"/>
    <property type="project" value="InterPro"/>
</dbReference>